<dbReference type="GeneTree" id="ENSGT00940000160919"/>
<feature type="region of interest" description="Disordered" evidence="1">
    <location>
        <begin position="660"/>
        <end position="751"/>
    </location>
</feature>
<dbReference type="Gene3D" id="3.30.470.20">
    <property type="entry name" value="ATP-grasp fold, B domain"/>
    <property type="match status" value="1"/>
</dbReference>
<feature type="region of interest" description="Disordered" evidence="1">
    <location>
        <begin position="42"/>
        <end position="138"/>
    </location>
</feature>
<evidence type="ECO:0000313" key="2">
    <source>
        <dbReference type="Ensembl" id="ENSFCTP00005042747.1"/>
    </source>
</evidence>
<name>A0ABI7Z6L7_FELCA</name>
<reference evidence="2" key="2">
    <citation type="submission" date="2025-08" db="UniProtKB">
        <authorList>
            <consortium name="Ensembl"/>
        </authorList>
    </citation>
    <scope>IDENTIFICATION</scope>
    <source>
        <strain evidence="2">breed Abyssinian</strain>
    </source>
</reference>
<feature type="compositionally biased region" description="Low complexity" evidence="1">
    <location>
        <begin position="587"/>
        <end position="596"/>
    </location>
</feature>
<feature type="compositionally biased region" description="Basic residues" evidence="1">
    <location>
        <begin position="91"/>
        <end position="120"/>
    </location>
</feature>
<evidence type="ECO:0008006" key="4">
    <source>
        <dbReference type="Google" id="ProtNLM"/>
    </source>
</evidence>
<accession>A0ABI7Z6L7</accession>
<dbReference type="PROSITE" id="PS51221">
    <property type="entry name" value="TTL"/>
    <property type="match status" value="1"/>
</dbReference>
<dbReference type="PANTHER" id="PTHR46810">
    <property type="entry name" value="INACTIVE POLYGLYCYLASE TTLL10"/>
    <property type="match status" value="1"/>
</dbReference>
<feature type="compositionally biased region" description="Low complexity" evidence="1">
    <location>
        <begin position="607"/>
        <end position="618"/>
    </location>
</feature>
<reference evidence="2 3" key="1">
    <citation type="submission" date="2021-02" db="EMBL/GenBank/DDBJ databases">
        <title>Safari Cat Assemblies.</title>
        <authorList>
            <person name="Bredemeyer K.R."/>
            <person name="Murphy W.J."/>
        </authorList>
    </citation>
    <scope>NUCLEOTIDE SEQUENCE [LARGE SCALE GENOMIC DNA]</scope>
</reference>
<dbReference type="InterPro" id="IPR027752">
    <property type="entry name" value="TTLL10"/>
</dbReference>
<dbReference type="InterPro" id="IPR004344">
    <property type="entry name" value="TTL/TTLL_fam"/>
</dbReference>
<dbReference type="SUPFAM" id="SSF56059">
    <property type="entry name" value="Glutathione synthetase ATP-binding domain-like"/>
    <property type="match status" value="1"/>
</dbReference>
<feature type="region of interest" description="Disordered" evidence="1">
    <location>
        <begin position="547"/>
        <end position="627"/>
    </location>
</feature>
<dbReference type="Ensembl" id="ENSFCTT00005058210.1">
    <property type="protein sequence ID" value="ENSFCTP00005042747.1"/>
    <property type="gene ID" value="ENSFCTG00005020283.1"/>
</dbReference>
<feature type="compositionally biased region" description="Pro residues" evidence="1">
    <location>
        <begin position="551"/>
        <end position="560"/>
    </location>
</feature>
<gene>
    <name evidence="2" type="primary">TTLL10</name>
</gene>
<sequence length="751" mass="83983">MSPTHLAAKDPVRQGLPSILYRGAASCQSFYLTRESLAWNKQDAKMTLPPQGTRPHGHRRDRSQPQAEAQAQDPGRHRSLRLGPRTAQRTHVSRKRGKWSRIAGVRRSHTRVPGWAHKRPMGSSQEEQPLHLPSQSGQDADLLDAADTARPQASLLERHLPEGERQLHGSGQGPYFYIGGTNGASIISSYCKGKGWQRIEDSRREDYKLKWCEVKCRDSYYSFREGEQLLYQLPNNKLLTTKIGLLSALREYSRVVSRTHKTSPCAQAKVLKMEEFFPETYRLDIRDEREAFFTLFDENQTWICKPTASNQGKGIFLLRNQEEVAALQVKTQSIEDDPIYRKMPFRAPQARVVQRYIQNPLLLDGKKFDVRSYLLIACAMPYMVFFGHGYARLTLSLYDPHSSDLSGHLTNQFMQKKSPLYMLLKEDTVWSMDHLNRYINDKFRKTKGLPRDWVFTTFTKRMQQIMAHCFQAVKSKLQCKLGYFDLIGCDFLIDENFKVWLLEMNSNPALHTNCEVLKEVIPGVVTETLGEAPVQPAEPSNRLLAACPAWDAPPHPPPKFRSPRPALEPPEGLRGNLTPHRKKASVPASRQASSPPGSRPSPPTPSAPAGTTSALLSPRPAPLSPPDLALETFQKSLRGQKMLPLLSQRHFVLLHDGEADLWPRPGGSRGALRPPPPLRAAPRPGARTPAPPRGPGGAHARPRPPGRGPDGGTQSREPGAERPREGAGGPAREPSPGLAEEERKSAGHRGS</sequence>
<protein>
    <recommendedName>
        <fullName evidence="4">Tubulin tyrosine ligase like 10</fullName>
    </recommendedName>
</protein>
<feature type="compositionally biased region" description="Pro residues" evidence="1">
    <location>
        <begin position="597"/>
        <end position="606"/>
    </location>
</feature>
<evidence type="ECO:0000313" key="3">
    <source>
        <dbReference type="Proteomes" id="UP000823872"/>
    </source>
</evidence>
<evidence type="ECO:0000256" key="1">
    <source>
        <dbReference type="SAM" id="MobiDB-lite"/>
    </source>
</evidence>
<keyword evidence="3" id="KW-1185">Reference proteome</keyword>
<proteinExistence type="predicted"/>
<feature type="compositionally biased region" description="Low complexity" evidence="1">
    <location>
        <begin position="663"/>
        <end position="672"/>
    </location>
</feature>
<organism evidence="2 3">
    <name type="scientific">Felis catus</name>
    <name type="common">Cat</name>
    <name type="synonym">Felis silvestris catus</name>
    <dbReference type="NCBI Taxonomy" id="9685"/>
    <lineage>
        <taxon>Eukaryota</taxon>
        <taxon>Metazoa</taxon>
        <taxon>Chordata</taxon>
        <taxon>Craniata</taxon>
        <taxon>Vertebrata</taxon>
        <taxon>Euteleostomi</taxon>
        <taxon>Mammalia</taxon>
        <taxon>Eutheria</taxon>
        <taxon>Laurasiatheria</taxon>
        <taxon>Carnivora</taxon>
        <taxon>Feliformia</taxon>
        <taxon>Felidae</taxon>
        <taxon>Felinae</taxon>
        <taxon>Felis</taxon>
    </lineage>
</organism>
<dbReference type="Proteomes" id="UP000823872">
    <property type="component" value="Chromosome C1"/>
</dbReference>
<dbReference type="Pfam" id="PF03133">
    <property type="entry name" value="TTL"/>
    <property type="match status" value="1"/>
</dbReference>
<feature type="compositionally biased region" description="Polar residues" evidence="1">
    <location>
        <begin position="122"/>
        <end position="138"/>
    </location>
</feature>
<dbReference type="PANTHER" id="PTHR46810:SF1">
    <property type="entry name" value="INACTIVE POLYGLYCYLASE TTLL10"/>
    <property type="match status" value="1"/>
</dbReference>
<reference evidence="2" key="3">
    <citation type="submission" date="2025-09" db="UniProtKB">
        <authorList>
            <consortium name="Ensembl"/>
        </authorList>
    </citation>
    <scope>IDENTIFICATION</scope>
    <source>
        <strain evidence="2">breed Abyssinian</strain>
    </source>
</reference>